<reference evidence="2" key="4">
    <citation type="journal article" date="2015" name="G3 (Bethesda)">
        <title>Genome sequences of three phytopathogenic species of the Magnaporthaceae family of fungi.</title>
        <authorList>
            <person name="Okagaki L.H."/>
            <person name="Nunes C.C."/>
            <person name="Sailsbery J."/>
            <person name="Clay B."/>
            <person name="Brown D."/>
            <person name="John T."/>
            <person name="Oh Y."/>
            <person name="Young N."/>
            <person name="Fitzgerald M."/>
            <person name="Haas B.J."/>
            <person name="Zeng Q."/>
            <person name="Young S."/>
            <person name="Adiconis X."/>
            <person name="Fan L."/>
            <person name="Levin J.Z."/>
            <person name="Mitchell T.K."/>
            <person name="Okubara P.A."/>
            <person name="Farman M.L."/>
            <person name="Kohn L.M."/>
            <person name="Birren B."/>
            <person name="Ma L.-J."/>
            <person name="Dean R.A."/>
        </authorList>
    </citation>
    <scope>NUCLEOTIDE SEQUENCE</scope>
    <source>
        <strain evidence="2">ATCC 64411 / 73-15</strain>
    </source>
</reference>
<sequence length="238" mass="25526">MLTGLAPPVSLVMTGFLIGRPPDQGLCGCPMALASDHDEDGPGLGGLLNASRSQQPGITTWLQETVAECNHARAGACPAKSAGALRRARAARGRHEYRDRATSTTCLPVLDPGVLDGVLTTHLSPAPRPTAPSRVGLPSLFPFLGEKEHARQTQLIRRRGSPSAAPRQSYYSRLPFSYDAQTAKVKQREPKEGGAEVGVGKKRSILDLRICKLQPATATWRFFLLGPRVVRAWAGSVC</sequence>
<dbReference type="Proteomes" id="UP000011715">
    <property type="component" value="Unassembled WGS sequence"/>
</dbReference>
<organism evidence="2 3">
    <name type="scientific">Magnaporthiopsis poae (strain ATCC 64411 / 73-15)</name>
    <name type="common">Kentucky bluegrass fungus</name>
    <name type="synonym">Magnaporthe poae</name>
    <dbReference type="NCBI Taxonomy" id="644358"/>
    <lineage>
        <taxon>Eukaryota</taxon>
        <taxon>Fungi</taxon>
        <taxon>Dikarya</taxon>
        <taxon>Ascomycota</taxon>
        <taxon>Pezizomycotina</taxon>
        <taxon>Sordariomycetes</taxon>
        <taxon>Sordariomycetidae</taxon>
        <taxon>Magnaporthales</taxon>
        <taxon>Magnaporthaceae</taxon>
        <taxon>Magnaporthiopsis</taxon>
    </lineage>
</organism>
<accession>A0A0C4DV17</accession>
<dbReference type="EMBL" id="ADBL01000905">
    <property type="status" value="NOT_ANNOTATED_CDS"/>
    <property type="molecule type" value="Genomic_DNA"/>
</dbReference>
<dbReference type="VEuPathDB" id="FungiDB:MAPG_03816"/>
<dbReference type="EnsemblFungi" id="MAPG_03816T0">
    <property type="protein sequence ID" value="MAPG_03816T0"/>
    <property type="gene ID" value="MAPG_03816"/>
</dbReference>
<evidence type="ECO:0000313" key="1">
    <source>
        <dbReference type="EMBL" id="KLU84780.1"/>
    </source>
</evidence>
<reference evidence="1" key="3">
    <citation type="submission" date="2011-03" db="EMBL/GenBank/DDBJ databases">
        <title>Annotation of Magnaporthe poae ATCC 64411.</title>
        <authorList>
            <person name="Ma L.-J."/>
            <person name="Dead R."/>
            <person name="Young S.K."/>
            <person name="Zeng Q."/>
            <person name="Gargeya S."/>
            <person name="Fitzgerald M."/>
            <person name="Haas B."/>
            <person name="Abouelleil A."/>
            <person name="Alvarado L."/>
            <person name="Arachchi H.M."/>
            <person name="Berlin A."/>
            <person name="Brown A."/>
            <person name="Chapman S.B."/>
            <person name="Chen Z."/>
            <person name="Dunbar C."/>
            <person name="Freedman E."/>
            <person name="Gearin G."/>
            <person name="Gellesch M."/>
            <person name="Goldberg J."/>
            <person name="Griggs A."/>
            <person name="Gujja S."/>
            <person name="Heiman D."/>
            <person name="Howarth C."/>
            <person name="Larson L."/>
            <person name="Lui A."/>
            <person name="MacDonald P.J.P."/>
            <person name="Mehta T."/>
            <person name="Montmayeur A."/>
            <person name="Murphy C."/>
            <person name="Neiman D."/>
            <person name="Pearson M."/>
            <person name="Priest M."/>
            <person name="Roberts A."/>
            <person name="Saif S."/>
            <person name="Shea T."/>
            <person name="Shenoy N."/>
            <person name="Sisk P."/>
            <person name="Stolte C."/>
            <person name="Sykes S."/>
            <person name="Yandava C."/>
            <person name="Wortman J."/>
            <person name="Nusbaum C."/>
            <person name="Birren B."/>
        </authorList>
    </citation>
    <scope>NUCLEOTIDE SEQUENCE</scope>
    <source>
        <strain evidence="1">ATCC 64411</strain>
    </source>
</reference>
<protein>
    <submittedName>
        <fullName evidence="1 2">Uncharacterized protein</fullName>
    </submittedName>
</protein>
<keyword evidence="3" id="KW-1185">Reference proteome</keyword>
<reference evidence="2" key="5">
    <citation type="submission" date="2015-06" db="UniProtKB">
        <authorList>
            <consortium name="EnsemblFungi"/>
        </authorList>
    </citation>
    <scope>IDENTIFICATION</scope>
    <source>
        <strain evidence="2">ATCC 64411</strain>
    </source>
</reference>
<dbReference type="EMBL" id="GL876968">
    <property type="protein sequence ID" value="KLU84780.1"/>
    <property type="molecule type" value="Genomic_DNA"/>
</dbReference>
<evidence type="ECO:0000313" key="3">
    <source>
        <dbReference type="Proteomes" id="UP000011715"/>
    </source>
</evidence>
<proteinExistence type="predicted"/>
<name>A0A0C4DV17_MAGP6</name>
<reference evidence="3" key="2">
    <citation type="submission" date="2010-05" db="EMBL/GenBank/DDBJ databases">
        <title>The genome sequence of Magnaporthe poae strain ATCC 64411.</title>
        <authorList>
            <person name="Ma L.-J."/>
            <person name="Dead R."/>
            <person name="Young S."/>
            <person name="Zeng Q."/>
            <person name="Koehrsen M."/>
            <person name="Alvarado L."/>
            <person name="Berlin A."/>
            <person name="Chapman S.B."/>
            <person name="Chen Z."/>
            <person name="Freedman E."/>
            <person name="Gellesch M."/>
            <person name="Goldberg J."/>
            <person name="Griggs A."/>
            <person name="Gujja S."/>
            <person name="Heilman E.R."/>
            <person name="Heiman D."/>
            <person name="Hepburn T."/>
            <person name="Howarth C."/>
            <person name="Jen D."/>
            <person name="Larson L."/>
            <person name="Mehta T."/>
            <person name="Neiman D."/>
            <person name="Pearson M."/>
            <person name="Roberts A."/>
            <person name="Saif S."/>
            <person name="Shea T."/>
            <person name="Shenoy N."/>
            <person name="Sisk P."/>
            <person name="Stolte C."/>
            <person name="Sykes S."/>
            <person name="Walk T."/>
            <person name="White J."/>
            <person name="Yandava C."/>
            <person name="Haas B."/>
            <person name="Nusbaum C."/>
            <person name="Birren B."/>
        </authorList>
    </citation>
    <scope>NUCLEOTIDE SEQUENCE [LARGE SCALE GENOMIC DNA]</scope>
    <source>
        <strain evidence="3">ATCC 64411 / 73-15</strain>
    </source>
</reference>
<reference evidence="1" key="1">
    <citation type="submission" date="2010-05" db="EMBL/GenBank/DDBJ databases">
        <title>The Genome Sequence of Magnaporthe poae strain ATCC 64411.</title>
        <authorList>
            <consortium name="The Broad Institute Genome Sequencing Platform"/>
            <consortium name="Broad Institute Genome Sequencing Center for Infectious Disease"/>
            <person name="Ma L.-J."/>
            <person name="Dead R."/>
            <person name="Young S."/>
            <person name="Zeng Q."/>
            <person name="Koehrsen M."/>
            <person name="Alvarado L."/>
            <person name="Berlin A."/>
            <person name="Chapman S.B."/>
            <person name="Chen Z."/>
            <person name="Freedman E."/>
            <person name="Gellesch M."/>
            <person name="Goldberg J."/>
            <person name="Griggs A."/>
            <person name="Gujja S."/>
            <person name="Heilman E.R."/>
            <person name="Heiman D."/>
            <person name="Hepburn T."/>
            <person name="Howarth C."/>
            <person name="Jen D."/>
            <person name="Larson L."/>
            <person name="Mehta T."/>
            <person name="Neiman D."/>
            <person name="Pearson M."/>
            <person name="Roberts A."/>
            <person name="Saif S."/>
            <person name="Shea T."/>
            <person name="Shenoy N."/>
            <person name="Sisk P."/>
            <person name="Stolte C."/>
            <person name="Sykes S."/>
            <person name="Walk T."/>
            <person name="White J."/>
            <person name="Yandava C."/>
            <person name="Haas B."/>
            <person name="Nusbaum C."/>
            <person name="Birren B."/>
        </authorList>
    </citation>
    <scope>NUCLEOTIDE SEQUENCE</scope>
    <source>
        <strain evidence="1">ATCC 64411</strain>
    </source>
</reference>
<gene>
    <name evidence="1" type="ORF">MAPG_03816</name>
</gene>
<dbReference type="AlphaFoldDB" id="A0A0C4DV17"/>
<evidence type="ECO:0000313" key="2">
    <source>
        <dbReference type="EnsemblFungi" id="MAPG_03816T0"/>
    </source>
</evidence>